<keyword evidence="2" id="KW-0812">Transmembrane</keyword>
<evidence type="ECO:0000256" key="1">
    <source>
        <dbReference type="SAM" id="MobiDB-lite"/>
    </source>
</evidence>
<proteinExistence type="predicted"/>
<evidence type="ECO:0000313" key="3">
    <source>
        <dbReference type="EMBL" id="RUM95245.1"/>
    </source>
</evidence>
<keyword evidence="2" id="KW-1133">Transmembrane helix</keyword>
<protein>
    <recommendedName>
        <fullName evidence="5">DUF2269 family protein</fullName>
    </recommendedName>
</protein>
<keyword evidence="2" id="KW-0472">Membrane</keyword>
<gene>
    <name evidence="3" type="ORF">EET67_24365</name>
</gene>
<dbReference type="EMBL" id="RKST01000057">
    <property type="protein sequence ID" value="RUM95245.1"/>
    <property type="molecule type" value="Genomic_DNA"/>
</dbReference>
<evidence type="ECO:0000256" key="2">
    <source>
        <dbReference type="SAM" id="Phobius"/>
    </source>
</evidence>
<accession>A0A432UZB7</accession>
<feature type="transmembrane region" description="Helical" evidence="2">
    <location>
        <begin position="12"/>
        <end position="31"/>
    </location>
</feature>
<dbReference type="AlphaFoldDB" id="A0A432UZB7"/>
<feature type="compositionally biased region" description="Low complexity" evidence="1">
    <location>
        <begin position="87"/>
        <end position="102"/>
    </location>
</feature>
<dbReference type="Proteomes" id="UP000281647">
    <property type="component" value="Unassembled WGS sequence"/>
</dbReference>
<reference evidence="3 4" key="1">
    <citation type="submission" date="2018-11" db="EMBL/GenBank/DDBJ databases">
        <title>Pseudaminobacter arsenicus sp. nov., an arsenic-resistant bacterium isolated from arsenic-rich aquifers.</title>
        <authorList>
            <person name="Mu Y."/>
        </authorList>
    </citation>
    <scope>NUCLEOTIDE SEQUENCE [LARGE SCALE GENOMIC DNA]</scope>
    <source>
        <strain evidence="3 4">CB3</strain>
    </source>
</reference>
<evidence type="ECO:0000313" key="4">
    <source>
        <dbReference type="Proteomes" id="UP000281647"/>
    </source>
</evidence>
<evidence type="ECO:0008006" key="5">
    <source>
        <dbReference type="Google" id="ProtNLM"/>
    </source>
</evidence>
<dbReference type="RefSeq" id="WP_128625572.1">
    <property type="nucleotide sequence ID" value="NZ_ML133519.1"/>
</dbReference>
<name>A0A432UZB7_9HYPH</name>
<comment type="caution">
    <text evidence="3">The sequence shown here is derived from an EMBL/GenBank/DDBJ whole genome shotgun (WGS) entry which is preliminary data.</text>
</comment>
<sequence>MSQLILGTLHLFAAIMFVGTVFFEVLMLEAIRKPVGHKAMRVVETEIGRRTPTTDVVCHRGSLWRPALPWPGTIMICARTRWIAASQPCSPSTSSSHSAYLPNAGHRGQTTG</sequence>
<feature type="region of interest" description="Disordered" evidence="1">
    <location>
        <begin position="87"/>
        <end position="112"/>
    </location>
</feature>
<dbReference type="OrthoDB" id="5955722at2"/>
<keyword evidence="4" id="KW-1185">Reference proteome</keyword>
<organism evidence="3 4">
    <name type="scientific">Borborobacter arsenicus</name>
    <dbReference type="NCBI Taxonomy" id="1851146"/>
    <lineage>
        <taxon>Bacteria</taxon>
        <taxon>Pseudomonadati</taxon>
        <taxon>Pseudomonadota</taxon>
        <taxon>Alphaproteobacteria</taxon>
        <taxon>Hyphomicrobiales</taxon>
        <taxon>Phyllobacteriaceae</taxon>
        <taxon>Borborobacter</taxon>
    </lineage>
</organism>